<dbReference type="RefSeq" id="XP_001311497.1">
    <property type="nucleotide sequence ID" value="XM_001311496.1"/>
</dbReference>
<reference evidence="1" key="1">
    <citation type="submission" date="2006-10" db="EMBL/GenBank/DDBJ databases">
        <authorList>
            <person name="Amadeo P."/>
            <person name="Zhao Q."/>
            <person name="Wortman J."/>
            <person name="Fraser-Liggett C."/>
            <person name="Carlton J."/>
        </authorList>
    </citation>
    <scope>NUCLEOTIDE SEQUENCE</scope>
    <source>
        <strain evidence="1">G3</strain>
    </source>
</reference>
<reference evidence="1" key="2">
    <citation type="journal article" date="2007" name="Science">
        <title>Draft genome sequence of the sexually transmitted pathogen Trichomonas vaginalis.</title>
        <authorList>
            <person name="Carlton J.M."/>
            <person name="Hirt R.P."/>
            <person name="Silva J.C."/>
            <person name="Delcher A.L."/>
            <person name="Schatz M."/>
            <person name="Zhao Q."/>
            <person name="Wortman J.R."/>
            <person name="Bidwell S.L."/>
            <person name="Alsmark U.C.M."/>
            <person name="Besteiro S."/>
            <person name="Sicheritz-Ponten T."/>
            <person name="Noel C.J."/>
            <person name="Dacks J.B."/>
            <person name="Foster P.G."/>
            <person name="Simillion C."/>
            <person name="Van de Peer Y."/>
            <person name="Miranda-Saavedra D."/>
            <person name="Barton G.J."/>
            <person name="Westrop G.D."/>
            <person name="Mueller S."/>
            <person name="Dessi D."/>
            <person name="Fiori P.L."/>
            <person name="Ren Q."/>
            <person name="Paulsen I."/>
            <person name="Zhang H."/>
            <person name="Bastida-Corcuera F.D."/>
            <person name="Simoes-Barbosa A."/>
            <person name="Brown M.T."/>
            <person name="Hayes R.D."/>
            <person name="Mukherjee M."/>
            <person name="Okumura C.Y."/>
            <person name="Schneider R."/>
            <person name="Smith A.J."/>
            <person name="Vanacova S."/>
            <person name="Villalvazo M."/>
            <person name="Haas B.J."/>
            <person name="Pertea M."/>
            <person name="Feldblyum T.V."/>
            <person name="Utterback T.R."/>
            <person name="Shu C.L."/>
            <person name="Osoegawa K."/>
            <person name="de Jong P.J."/>
            <person name="Hrdy I."/>
            <person name="Horvathova L."/>
            <person name="Zubacova Z."/>
            <person name="Dolezal P."/>
            <person name="Malik S.B."/>
            <person name="Logsdon J.M. Jr."/>
            <person name="Henze K."/>
            <person name="Gupta A."/>
            <person name="Wang C.C."/>
            <person name="Dunne R.L."/>
            <person name="Upcroft J.A."/>
            <person name="Upcroft P."/>
            <person name="White O."/>
            <person name="Salzberg S.L."/>
            <person name="Tang P."/>
            <person name="Chiu C.-H."/>
            <person name="Lee Y.-S."/>
            <person name="Embley T.M."/>
            <person name="Coombs G.H."/>
            <person name="Mottram J.C."/>
            <person name="Tachezy J."/>
            <person name="Fraser-Liggett C.M."/>
            <person name="Johnson P.J."/>
        </authorList>
    </citation>
    <scope>NUCLEOTIDE SEQUENCE [LARGE SCALE GENOMIC DNA]</scope>
    <source>
        <strain evidence="1">G3</strain>
    </source>
</reference>
<name>A2F939_TRIV3</name>
<accession>A2F939</accession>
<sequence length="190" mass="20034">MQHYYNNWQVDGVEGNPEREIENVVKSNFSGNGGFGFFGSSNGYGVKDGDIKTYEQFMKGRDGGNGTFGIGGNGGDLYDKPPYPYPYNPNTGGGGGGGYYGGGAGSGYWGSRGGPGGGGSGYISASFVSGRMISGFKQMPSYKSFQYMNGISGNGAARISIIDDCVVSFKCNHNNLGFSLFSVFILMYIS</sequence>
<evidence type="ECO:0000313" key="2">
    <source>
        <dbReference type="Proteomes" id="UP000001542"/>
    </source>
</evidence>
<dbReference type="VEuPathDB" id="TrichDB:TVAGG3_0642030"/>
<dbReference type="KEGG" id="tva:4756365"/>
<dbReference type="AlphaFoldDB" id="A2F939"/>
<dbReference type="InParanoid" id="A2F939"/>
<dbReference type="EMBL" id="DS113670">
    <property type="protein sequence ID" value="EAX98567.1"/>
    <property type="molecule type" value="Genomic_DNA"/>
</dbReference>
<dbReference type="Proteomes" id="UP000001542">
    <property type="component" value="Unassembled WGS sequence"/>
</dbReference>
<organism evidence="1 2">
    <name type="scientific">Trichomonas vaginalis (strain ATCC PRA-98 / G3)</name>
    <dbReference type="NCBI Taxonomy" id="412133"/>
    <lineage>
        <taxon>Eukaryota</taxon>
        <taxon>Metamonada</taxon>
        <taxon>Parabasalia</taxon>
        <taxon>Trichomonadida</taxon>
        <taxon>Trichomonadidae</taxon>
        <taxon>Trichomonas</taxon>
    </lineage>
</organism>
<keyword evidence="2" id="KW-1185">Reference proteome</keyword>
<gene>
    <name evidence="1" type="ORF">TVAG_429200</name>
</gene>
<proteinExistence type="predicted"/>
<protein>
    <submittedName>
        <fullName evidence="1">Uncharacterized protein</fullName>
    </submittedName>
</protein>
<evidence type="ECO:0000313" key="1">
    <source>
        <dbReference type="EMBL" id="EAX98567.1"/>
    </source>
</evidence>
<dbReference type="VEuPathDB" id="TrichDB:TVAG_429200"/>